<keyword evidence="14" id="KW-1185">Reference proteome</keyword>
<evidence type="ECO:0000256" key="1">
    <source>
        <dbReference type="ARBA" id="ARBA00004533"/>
    </source>
</evidence>
<evidence type="ECO:0000256" key="10">
    <source>
        <dbReference type="PIRNR" id="PIRNR002786"/>
    </source>
</evidence>
<comment type="similarity">
    <text evidence="2 10">Belongs to the GSP K family.</text>
</comment>
<evidence type="ECO:0000256" key="7">
    <source>
        <dbReference type="ARBA" id="ARBA00022927"/>
    </source>
</evidence>
<dbReference type="InterPro" id="IPR045584">
    <property type="entry name" value="Pilin-like"/>
</dbReference>
<comment type="caution">
    <text evidence="13">The sequence shown here is derived from an EMBL/GenBank/DDBJ whole genome shotgun (WGS) entry which is preliminary data.</text>
</comment>
<evidence type="ECO:0000256" key="5">
    <source>
        <dbReference type="ARBA" id="ARBA00022519"/>
    </source>
</evidence>
<dbReference type="PANTHER" id="PTHR38831:SF1">
    <property type="entry name" value="TYPE II SECRETION SYSTEM PROTEIN K-RELATED"/>
    <property type="match status" value="1"/>
</dbReference>
<keyword evidence="4 10" id="KW-1003">Cell membrane</keyword>
<dbReference type="Gene3D" id="3.30.1300.30">
    <property type="entry name" value="GSPII I/J protein-like"/>
    <property type="match status" value="1"/>
</dbReference>
<dbReference type="InterPro" id="IPR038072">
    <property type="entry name" value="GspK_central_sf"/>
</dbReference>
<accession>A0A4U1BAD2</accession>
<evidence type="ECO:0000256" key="9">
    <source>
        <dbReference type="ARBA" id="ARBA00023136"/>
    </source>
</evidence>
<keyword evidence="6" id="KW-0812">Transmembrane</keyword>
<evidence type="ECO:0000256" key="8">
    <source>
        <dbReference type="ARBA" id="ARBA00022989"/>
    </source>
</evidence>
<dbReference type="EMBL" id="SWCI01000013">
    <property type="protein sequence ID" value="TKB47646.1"/>
    <property type="molecule type" value="Genomic_DNA"/>
</dbReference>
<evidence type="ECO:0000313" key="13">
    <source>
        <dbReference type="EMBL" id="TKB47646.1"/>
    </source>
</evidence>
<keyword evidence="8" id="KW-1133">Transmembrane helix</keyword>
<name>A0A4U1BAD2_9GAMM</name>
<evidence type="ECO:0000259" key="11">
    <source>
        <dbReference type="Pfam" id="PF03934"/>
    </source>
</evidence>
<dbReference type="Pfam" id="PF03934">
    <property type="entry name" value="T2SSK"/>
    <property type="match status" value="1"/>
</dbReference>
<sequence>MFSRQKGVALLTVLLVLAVMTTIAASFNERSRLAVRRTVNHHQLTQAYWFALSVEELAKRALKQDMEDADGTVHLQQYWATADVIYPVEGGQLIGHVDDMRSCFNLNALGQELTQAEKSENPNQKPLVQKQFQAMLEDLGMDLYLAEMTTERLHDYIDEDDRAEGSYGAEDPDYEAREVPYRAANQPLWHHSEMRTVLGISQPMYEVLKEYVCAIPGETTQVVNVNTVPVERASLLVGMFDGKLSRGQVEDLIANRPPDGWEDISKFWQESLVQGVKLDDKAKSSLVVDSKYFRLRAAAKVDNTLFRLETVLQRSGGTRFVALTRQYGGQQ</sequence>
<dbReference type="RefSeq" id="WP_136854237.1">
    <property type="nucleotide sequence ID" value="NZ_SWCI01000013.1"/>
</dbReference>
<dbReference type="GO" id="GO:0005886">
    <property type="term" value="C:plasma membrane"/>
    <property type="evidence" value="ECO:0007669"/>
    <property type="project" value="UniProtKB-SubCell"/>
</dbReference>
<dbReference type="InterPro" id="IPR049179">
    <property type="entry name" value="T2SSK_SAM-like_2nd"/>
</dbReference>
<proteinExistence type="inferred from homology"/>
<dbReference type="PIRSF" id="PIRSF002786">
    <property type="entry name" value="XcpX"/>
    <property type="match status" value="1"/>
</dbReference>
<dbReference type="Pfam" id="PF21687">
    <property type="entry name" value="T2SSK_1st"/>
    <property type="match status" value="1"/>
</dbReference>
<evidence type="ECO:0000259" key="12">
    <source>
        <dbReference type="Pfam" id="PF21687"/>
    </source>
</evidence>
<dbReference type="OrthoDB" id="9788973at2"/>
<dbReference type="Gene3D" id="1.10.40.60">
    <property type="entry name" value="EpsJ-like"/>
    <property type="match status" value="2"/>
</dbReference>
<evidence type="ECO:0000313" key="14">
    <source>
        <dbReference type="Proteomes" id="UP000305674"/>
    </source>
</evidence>
<evidence type="ECO:0000256" key="2">
    <source>
        <dbReference type="ARBA" id="ARBA00007246"/>
    </source>
</evidence>
<keyword evidence="7" id="KW-0653">Protein transport</keyword>
<dbReference type="GO" id="GO:0009306">
    <property type="term" value="P:protein secretion"/>
    <property type="evidence" value="ECO:0007669"/>
    <property type="project" value="InterPro"/>
</dbReference>
<feature type="domain" description="T2SS protein K first SAM-like" evidence="12">
    <location>
        <begin position="102"/>
        <end position="216"/>
    </location>
</feature>
<dbReference type="Proteomes" id="UP000305674">
    <property type="component" value="Unassembled WGS sequence"/>
</dbReference>
<keyword evidence="5 10" id="KW-0997">Cell inner membrane</keyword>
<keyword evidence="9 10" id="KW-0472">Membrane</keyword>
<dbReference type="AlphaFoldDB" id="A0A4U1BAD2"/>
<comment type="subcellular location">
    <subcellularLocation>
        <location evidence="1 10">Cell inner membrane</location>
    </subcellularLocation>
</comment>
<evidence type="ECO:0000256" key="4">
    <source>
        <dbReference type="ARBA" id="ARBA00022475"/>
    </source>
</evidence>
<dbReference type="InterPro" id="IPR049031">
    <property type="entry name" value="T2SSK_SAM-like_1st"/>
</dbReference>
<dbReference type="InterPro" id="IPR005628">
    <property type="entry name" value="GspK"/>
</dbReference>
<keyword evidence="3 10" id="KW-0813">Transport</keyword>
<organism evidence="13 14">
    <name type="scientific">Ferrimonas sediminicola</name>
    <dbReference type="NCBI Taxonomy" id="2569538"/>
    <lineage>
        <taxon>Bacteria</taxon>
        <taxon>Pseudomonadati</taxon>
        <taxon>Pseudomonadota</taxon>
        <taxon>Gammaproteobacteria</taxon>
        <taxon>Alteromonadales</taxon>
        <taxon>Ferrimonadaceae</taxon>
        <taxon>Ferrimonas</taxon>
    </lineage>
</organism>
<dbReference type="NCBIfam" id="NF037980">
    <property type="entry name" value="T2SS_GspK"/>
    <property type="match status" value="1"/>
</dbReference>
<feature type="domain" description="T2SS protein K second SAM-like" evidence="11">
    <location>
        <begin position="223"/>
        <end position="289"/>
    </location>
</feature>
<dbReference type="PANTHER" id="PTHR38831">
    <property type="entry name" value="TYPE II SECRETION SYSTEM PROTEIN K"/>
    <property type="match status" value="1"/>
</dbReference>
<reference evidence="13 14" key="1">
    <citation type="submission" date="2019-04" db="EMBL/GenBank/DDBJ databases">
        <authorList>
            <person name="Hwang J.C."/>
        </authorList>
    </citation>
    <scope>NUCLEOTIDE SEQUENCE [LARGE SCALE GENOMIC DNA]</scope>
    <source>
        <strain evidence="13 14">IMCC35001</strain>
    </source>
</reference>
<dbReference type="SUPFAM" id="SSF54523">
    <property type="entry name" value="Pili subunits"/>
    <property type="match status" value="1"/>
</dbReference>
<dbReference type="SUPFAM" id="SSF158544">
    <property type="entry name" value="GspK insert domain-like"/>
    <property type="match status" value="2"/>
</dbReference>
<gene>
    <name evidence="13" type="ORF">FCL40_15665</name>
</gene>
<protein>
    <recommendedName>
        <fullName evidence="10">Type II secretion system protein K</fullName>
    </recommendedName>
</protein>
<evidence type="ECO:0000256" key="3">
    <source>
        <dbReference type="ARBA" id="ARBA00022448"/>
    </source>
</evidence>
<evidence type="ECO:0000256" key="6">
    <source>
        <dbReference type="ARBA" id="ARBA00022692"/>
    </source>
</evidence>